<evidence type="ECO:0000313" key="2">
    <source>
        <dbReference type="EMBL" id="KIQ67357.1"/>
    </source>
</evidence>
<gene>
    <name evidence="2" type="ORF">TR51_06210</name>
</gene>
<organism evidence="2 3">
    <name type="scientific">Kitasatospora griseola</name>
    <name type="common">Streptomyces griseolosporeus</name>
    <dbReference type="NCBI Taxonomy" id="2064"/>
    <lineage>
        <taxon>Bacteria</taxon>
        <taxon>Bacillati</taxon>
        <taxon>Actinomycetota</taxon>
        <taxon>Actinomycetes</taxon>
        <taxon>Kitasatosporales</taxon>
        <taxon>Streptomycetaceae</taxon>
        <taxon>Kitasatospora</taxon>
    </lineage>
</organism>
<feature type="region of interest" description="Disordered" evidence="1">
    <location>
        <begin position="1"/>
        <end position="25"/>
    </location>
</feature>
<comment type="caution">
    <text evidence="2">The sequence shown here is derived from an EMBL/GenBank/DDBJ whole genome shotgun (WGS) entry which is preliminary data.</text>
</comment>
<name>A0A0D0Q467_KITGR</name>
<reference evidence="2 3" key="1">
    <citation type="submission" date="2015-02" db="EMBL/GenBank/DDBJ databases">
        <title>Draft genome sequence of Kitasatospora griseola MF730-N6, a bafilomycin, terpentecin and satosporin producer.</title>
        <authorList>
            <person name="Arens J.C."/>
            <person name="Haltli B."/>
            <person name="Kerr R.G."/>
        </authorList>
    </citation>
    <scope>NUCLEOTIDE SEQUENCE [LARGE SCALE GENOMIC DNA]</scope>
    <source>
        <strain evidence="2 3">MF730-N6</strain>
    </source>
</reference>
<evidence type="ECO:0000313" key="3">
    <source>
        <dbReference type="Proteomes" id="UP000032066"/>
    </source>
</evidence>
<dbReference type="EMBL" id="JXZB01000001">
    <property type="protein sequence ID" value="KIQ67357.1"/>
    <property type="molecule type" value="Genomic_DNA"/>
</dbReference>
<sequence length="126" mass="12335">MAGQSGEAEQGTPGTGEILPHPGPDGFIWIPDWIGNGGAVGAGLNMSGPPVTVTVGCQGGSSGAGEVHVSFGGGTTPVEFTVACPADTIGRGSAVVPVDRISSLSVGVETSAPDVHWGLTITQPDA</sequence>
<evidence type="ECO:0000256" key="1">
    <source>
        <dbReference type="SAM" id="MobiDB-lite"/>
    </source>
</evidence>
<protein>
    <submittedName>
        <fullName evidence="2">Uncharacterized protein</fullName>
    </submittedName>
</protein>
<dbReference type="Proteomes" id="UP000032066">
    <property type="component" value="Unassembled WGS sequence"/>
</dbReference>
<proteinExistence type="predicted"/>
<accession>A0A0D0Q467</accession>
<dbReference type="PATRIC" id="fig|2064.6.peg.1357"/>
<keyword evidence="3" id="KW-1185">Reference proteome</keyword>
<dbReference type="AlphaFoldDB" id="A0A0D0Q467"/>